<sequence>MSQYRQLLLILEEVDPRSAALHRAVSLAKASGAALQVLGVFEPAELRLHHELQYPQVAEASLKHFNKSLNDLMEEQRDDGVRLTCVVMQAEDSGRLVLDYITEFNPDMVITRCHPASLLARAFHSSLDNTLLRHYDGLIHFVAPNAPAMPRNIMIAVDVSDPGAEQQAFNQRLIRTAQSLALQCTGELNLMSVYDLPAPLLANASLAKPWIEPLREALQAPFDALADAHGISLSHRYFLQGAPVPIIMEQVEALAIDVLVMGVVQPKRWAKLIGDTTERVVGQATCSVLAVKLSKEALA</sequence>
<dbReference type="Gene3D" id="3.40.50.12370">
    <property type="match status" value="1"/>
</dbReference>
<dbReference type="AlphaFoldDB" id="A0A077FEU0"/>
<evidence type="ECO:0000313" key="6">
    <source>
        <dbReference type="EMBL" id="AIL61706.1"/>
    </source>
</evidence>
<gene>
    <name evidence="6" type="ORF">PSAKL28_25020</name>
</gene>
<proteinExistence type="inferred from homology"/>
<feature type="domain" description="UspA" evidence="5">
    <location>
        <begin position="149"/>
        <end position="292"/>
    </location>
</feature>
<organism evidence="6 7">
    <name type="scientific">Pseudomonas alkylphenolica</name>
    <dbReference type="NCBI Taxonomy" id="237609"/>
    <lineage>
        <taxon>Bacteria</taxon>
        <taxon>Pseudomonadati</taxon>
        <taxon>Pseudomonadota</taxon>
        <taxon>Gammaproteobacteria</taxon>
        <taxon>Pseudomonadales</taxon>
        <taxon>Pseudomonadaceae</taxon>
        <taxon>Pseudomonas</taxon>
    </lineage>
</organism>
<dbReference type="Pfam" id="PF00582">
    <property type="entry name" value="Usp"/>
    <property type="match status" value="2"/>
</dbReference>
<protein>
    <submittedName>
        <fullName evidence="6">Universal stress protein UspA</fullName>
    </submittedName>
</protein>
<feature type="domain" description="UspA" evidence="5">
    <location>
        <begin position="4"/>
        <end position="134"/>
    </location>
</feature>
<dbReference type="InterPro" id="IPR006016">
    <property type="entry name" value="UspA"/>
</dbReference>
<dbReference type="PANTHER" id="PTHR47892:SF1">
    <property type="entry name" value="UNIVERSAL STRESS PROTEIN E"/>
    <property type="match status" value="1"/>
</dbReference>
<dbReference type="GO" id="GO:0005737">
    <property type="term" value="C:cytoplasm"/>
    <property type="evidence" value="ECO:0007669"/>
    <property type="project" value="UniProtKB-SubCell"/>
</dbReference>
<comment type="subcellular location">
    <subcellularLocation>
        <location evidence="1">Cytoplasm</location>
    </subcellularLocation>
</comment>
<dbReference type="RefSeq" id="WP_038610802.1">
    <property type="nucleotide sequence ID" value="NZ_CP009048.1"/>
</dbReference>
<dbReference type="CDD" id="cd00293">
    <property type="entry name" value="USP-like"/>
    <property type="match status" value="1"/>
</dbReference>
<dbReference type="KEGG" id="palk:PSAKL28_25020"/>
<evidence type="ECO:0000256" key="3">
    <source>
        <dbReference type="ARBA" id="ARBA00022490"/>
    </source>
</evidence>
<comment type="similarity">
    <text evidence="2">Belongs to the universal stress protein A family.</text>
</comment>
<accession>A0A077FEU0</accession>
<evidence type="ECO:0000256" key="4">
    <source>
        <dbReference type="ARBA" id="ARBA00037131"/>
    </source>
</evidence>
<dbReference type="EMBL" id="CP009048">
    <property type="protein sequence ID" value="AIL61706.1"/>
    <property type="molecule type" value="Genomic_DNA"/>
</dbReference>
<keyword evidence="3" id="KW-0963">Cytoplasm</keyword>
<comment type="function">
    <text evidence="4">Required for resistance to DNA-damaging agents.</text>
</comment>
<dbReference type="Proteomes" id="UP000028931">
    <property type="component" value="Chromosome"/>
</dbReference>
<dbReference type="SUPFAM" id="SSF52402">
    <property type="entry name" value="Adenine nucleotide alpha hydrolases-like"/>
    <property type="match status" value="2"/>
</dbReference>
<evidence type="ECO:0000256" key="2">
    <source>
        <dbReference type="ARBA" id="ARBA00008791"/>
    </source>
</evidence>
<dbReference type="eggNOG" id="COG0589">
    <property type="taxonomic scope" value="Bacteria"/>
</dbReference>
<name>A0A077FEU0_9PSED</name>
<dbReference type="HOGENOM" id="CLU_049301_1_0_6"/>
<evidence type="ECO:0000259" key="5">
    <source>
        <dbReference type="Pfam" id="PF00582"/>
    </source>
</evidence>
<evidence type="ECO:0000256" key="1">
    <source>
        <dbReference type="ARBA" id="ARBA00004496"/>
    </source>
</evidence>
<reference evidence="6 7" key="1">
    <citation type="submission" date="2014-07" db="EMBL/GenBank/DDBJ databases">
        <authorList>
            <person name="Lee K."/>
            <person name="Lim J.Y."/>
            <person name="Hwang I."/>
        </authorList>
    </citation>
    <scope>NUCLEOTIDE SEQUENCE [LARGE SCALE GENOMIC DNA]</scope>
    <source>
        <strain evidence="6 7">KL28</strain>
    </source>
</reference>
<evidence type="ECO:0000313" key="7">
    <source>
        <dbReference type="Proteomes" id="UP000028931"/>
    </source>
</evidence>
<dbReference type="PANTHER" id="PTHR47892">
    <property type="entry name" value="UNIVERSAL STRESS PROTEIN E"/>
    <property type="match status" value="1"/>
</dbReference>